<name>A0A817FBY7_LEPSM</name>
<accession>A0A817FBY7</accession>
<reference evidence="1" key="1">
    <citation type="submission" date="2021-02" db="EMBL/GenBank/DDBJ databases">
        <authorList>
            <person name="Bekaert M."/>
        </authorList>
    </citation>
    <scope>NUCLEOTIDE SEQUENCE</scope>
    <source>
        <strain evidence="1">IoA-00</strain>
    </source>
</reference>
<gene>
    <name evidence="1" type="ORF">LSAA_212</name>
</gene>
<sequence>MLAPYKGCQAKVKECQPIALNVNYAIQWINELGVLFKRSRNFNVIASPCKALCLSPPLSDLMASRLLAILSIKGHYEDVLESLREIALSGTSESAVKVNGLLDCFEKGAMYLSLERVTKLFFALEQVNRSCMLEALKVTRSQMMAWRTDEEFYNLFEKPVSKGDELHVDPLSDTRREGHQAIFRTTKGCASFTAVYVPTNNGGKECAGDDRVVQRHATRSTQPLPLSS</sequence>
<organism evidence="1 2">
    <name type="scientific">Lepeophtheirus salmonis</name>
    <name type="common">Salmon louse</name>
    <name type="synonym">Caligus salmonis</name>
    <dbReference type="NCBI Taxonomy" id="72036"/>
    <lineage>
        <taxon>Eukaryota</taxon>
        <taxon>Metazoa</taxon>
        <taxon>Ecdysozoa</taxon>
        <taxon>Arthropoda</taxon>
        <taxon>Crustacea</taxon>
        <taxon>Multicrustacea</taxon>
        <taxon>Hexanauplia</taxon>
        <taxon>Copepoda</taxon>
        <taxon>Siphonostomatoida</taxon>
        <taxon>Caligidae</taxon>
        <taxon>Lepeophtheirus</taxon>
    </lineage>
</organism>
<dbReference type="Proteomes" id="UP000675881">
    <property type="component" value="Unassembled WGS sequence"/>
</dbReference>
<dbReference type="EMBL" id="CAJNVT010000066">
    <property type="protein sequence ID" value="CAF2744387.1"/>
    <property type="molecule type" value="Genomic_DNA"/>
</dbReference>
<proteinExistence type="predicted"/>
<comment type="caution">
    <text evidence="1">The sequence shown here is derived from an EMBL/GenBank/DDBJ whole genome shotgun (WGS) entry which is preliminary data.</text>
</comment>
<protein>
    <submittedName>
        <fullName evidence="1">(salmon louse) hypothetical protein</fullName>
    </submittedName>
</protein>
<keyword evidence="2" id="KW-1185">Reference proteome</keyword>
<evidence type="ECO:0000313" key="1">
    <source>
        <dbReference type="EMBL" id="CAF2744387.1"/>
    </source>
</evidence>
<dbReference type="AlphaFoldDB" id="A0A817FBY7"/>
<evidence type="ECO:0000313" key="2">
    <source>
        <dbReference type="Proteomes" id="UP000675881"/>
    </source>
</evidence>